<accession>A0AAD8BCN0</accession>
<protein>
    <submittedName>
        <fullName evidence="2">Rhodopsin GQ-coupled</fullName>
    </submittedName>
</protein>
<comment type="caution">
    <text evidence="2">The sequence shown here is derived from an EMBL/GenBank/DDBJ whole genome shotgun (WGS) entry which is preliminary data.</text>
</comment>
<proteinExistence type="predicted"/>
<sequence length="55" mass="5912">MKLSEGNSSLQPMTWDSTARCHVVPYSFHFVVGVVVALLAILAICGNVLVLCTYG</sequence>
<evidence type="ECO:0000313" key="3">
    <source>
        <dbReference type="Proteomes" id="UP001233172"/>
    </source>
</evidence>
<name>A0AAD8BCN0_BIOPF</name>
<keyword evidence="1" id="KW-0472">Membrane</keyword>
<gene>
    <name evidence="2" type="ORF">Bpfe_019505</name>
</gene>
<reference evidence="2" key="2">
    <citation type="submission" date="2023-04" db="EMBL/GenBank/DDBJ databases">
        <authorList>
            <person name="Bu L."/>
            <person name="Lu L."/>
            <person name="Laidemitt M.R."/>
            <person name="Zhang S.M."/>
            <person name="Mutuku M."/>
            <person name="Mkoji G."/>
            <person name="Steinauer M."/>
            <person name="Loker E.S."/>
        </authorList>
    </citation>
    <scope>NUCLEOTIDE SEQUENCE</scope>
    <source>
        <strain evidence="2">KasaAsao</strain>
        <tissue evidence="2">Whole Snail</tissue>
    </source>
</reference>
<keyword evidence="1" id="KW-0812">Transmembrane</keyword>
<reference evidence="2" key="1">
    <citation type="journal article" date="2023" name="PLoS Negl. Trop. Dis.">
        <title>A genome sequence for Biomphalaria pfeifferi, the major vector snail for the human-infecting parasite Schistosoma mansoni.</title>
        <authorList>
            <person name="Bu L."/>
            <person name="Lu L."/>
            <person name="Laidemitt M.R."/>
            <person name="Zhang S.M."/>
            <person name="Mutuku M."/>
            <person name="Mkoji G."/>
            <person name="Steinauer M."/>
            <person name="Loker E.S."/>
        </authorList>
    </citation>
    <scope>NUCLEOTIDE SEQUENCE</scope>
    <source>
        <strain evidence="2">KasaAsao</strain>
    </source>
</reference>
<evidence type="ECO:0000256" key="1">
    <source>
        <dbReference type="SAM" id="Phobius"/>
    </source>
</evidence>
<feature type="non-terminal residue" evidence="2">
    <location>
        <position position="55"/>
    </location>
</feature>
<dbReference type="AlphaFoldDB" id="A0AAD8BCN0"/>
<keyword evidence="1" id="KW-1133">Transmembrane helix</keyword>
<evidence type="ECO:0000313" key="2">
    <source>
        <dbReference type="EMBL" id="KAK0050985.1"/>
    </source>
</evidence>
<feature type="transmembrane region" description="Helical" evidence="1">
    <location>
        <begin position="26"/>
        <end position="52"/>
    </location>
</feature>
<keyword evidence="3" id="KW-1185">Reference proteome</keyword>
<dbReference type="Proteomes" id="UP001233172">
    <property type="component" value="Unassembled WGS sequence"/>
</dbReference>
<organism evidence="2 3">
    <name type="scientific">Biomphalaria pfeifferi</name>
    <name type="common">Bloodfluke planorb</name>
    <name type="synonym">Freshwater snail</name>
    <dbReference type="NCBI Taxonomy" id="112525"/>
    <lineage>
        <taxon>Eukaryota</taxon>
        <taxon>Metazoa</taxon>
        <taxon>Spiralia</taxon>
        <taxon>Lophotrochozoa</taxon>
        <taxon>Mollusca</taxon>
        <taxon>Gastropoda</taxon>
        <taxon>Heterobranchia</taxon>
        <taxon>Euthyneura</taxon>
        <taxon>Panpulmonata</taxon>
        <taxon>Hygrophila</taxon>
        <taxon>Lymnaeoidea</taxon>
        <taxon>Planorbidae</taxon>
        <taxon>Biomphalaria</taxon>
    </lineage>
</organism>
<dbReference type="EMBL" id="JASAOG010000108">
    <property type="protein sequence ID" value="KAK0050985.1"/>
    <property type="molecule type" value="Genomic_DNA"/>
</dbReference>